<reference evidence="4" key="1">
    <citation type="submission" date="2022-10" db="EMBL/GenBank/DDBJ databases">
        <title>Genome assembly of Pristionchus species.</title>
        <authorList>
            <person name="Yoshida K."/>
            <person name="Sommer R.J."/>
        </authorList>
    </citation>
    <scope>NUCLEOTIDE SEQUENCE [LARGE SCALE GENOMIC DNA]</scope>
    <source>
        <strain evidence="4">RS5460</strain>
    </source>
</reference>
<dbReference type="EMBL" id="BTRK01000003">
    <property type="protein sequence ID" value="GMR44013.1"/>
    <property type="molecule type" value="Genomic_DNA"/>
</dbReference>
<dbReference type="Proteomes" id="UP001328107">
    <property type="component" value="Unassembled WGS sequence"/>
</dbReference>
<feature type="non-terminal residue" evidence="3">
    <location>
        <position position="1"/>
    </location>
</feature>
<organism evidence="3 4">
    <name type="scientific">Pristionchus mayeri</name>
    <dbReference type="NCBI Taxonomy" id="1317129"/>
    <lineage>
        <taxon>Eukaryota</taxon>
        <taxon>Metazoa</taxon>
        <taxon>Ecdysozoa</taxon>
        <taxon>Nematoda</taxon>
        <taxon>Chromadorea</taxon>
        <taxon>Rhabditida</taxon>
        <taxon>Rhabditina</taxon>
        <taxon>Diplogasteromorpha</taxon>
        <taxon>Diplogasteroidea</taxon>
        <taxon>Neodiplogasteridae</taxon>
        <taxon>Pristionchus</taxon>
    </lineage>
</organism>
<comment type="caution">
    <text evidence="3">The sequence shown here is derived from an EMBL/GenBank/DDBJ whole genome shotgun (WGS) entry which is preliminary data.</text>
</comment>
<sequence length="172" mass="19506">ASMEAKSHAFPLAQVQEWYELSAIPVSARFSLDRGITWESIIDLRRRNGPTFPFTPKSDNGENESGLGSIGVSREMISALRTEVEQLESMKEELEEEVEEHEKMLDKMREMEKELLKHQEFSLKKNAQVDDRTNNVPAAVKKELRKMEEKAVSGLLPSSPSLPSPAVFFDVE</sequence>
<keyword evidence="4" id="KW-1185">Reference proteome</keyword>
<dbReference type="AlphaFoldDB" id="A0AAN5CAD2"/>
<name>A0AAN5CAD2_9BILA</name>
<evidence type="ECO:0000313" key="4">
    <source>
        <dbReference type="Proteomes" id="UP001328107"/>
    </source>
</evidence>
<feature type="compositionally biased region" description="Low complexity" evidence="2">
    <location>
        <begin position="155"/>
        <end position="165"/>
    </location>
</feature>
<gene>
    <name evidence="3" type="ORF">PMAYCL1PPCAC_14208</name>
</gene>
<evidence type="ECO:0000256" key="1">
    <source>
        <dbReference type="SAM" id="Coils"/>
    </source>
</evidence>
<feature type="coiled-coil region" evidence="1">
    <location>
        <begin position="77"/>
        <end position="118"/>
    </location>
</feature>
<keyword evidence="1" id="KW-0175">Coiled coil</keyword>
<evidence type="ECO:0000256" key="2">
    <source>
        <dbReference type="SAM" id="MobiDB-lite"/>
    </source>
</evidence>
<feature type="region of interest" description="Disordered" evidence="2">
    <location>
        <begin position="150"/>
        <end position="172"/>
    </location>
</feature>
<proteinExistence type="predicted"/>
<protein>
    <submittedName>
        <fullName evidence="3">Uncharacterized protein</fullName>
    </submittedName>
</protein>
<evidence type="ECO:0000313" key="3">
    <source>
        <dbReference type="EMBL" id="GMR44013.1"/>
    </source>
</evidence>
<accession>A0AAN5CAD2</accession>